<evidence type="ECO:0000313" key="2">
    <source>
        <dbReference type="Proteomes" id="UP000220133"/>
    </source>
</evidence>
<proteinExistence type="predicted"/>
<sequence length="60" mass="6819">MEIGADCLKLEPILASSSFQARTPGKNNVQQKGNRVRQPQESNKWKFMLLVLRAISFSKQ</sequence>
<reference evidence="1 2" key="1">
    <citation type="submission" date="2017-10" db="EMBL/GenBank/DDBJ databases">
        <title>Paenichitinophaga pekingensis gen. nov., sp. nov., isolated from activated sludge.</title>
        <authorList>
            <person name="Jin D."/>
            <person name="Kong X."/>
            <person name="Deng Y."/>
            <person name="Bai Z."/>
        </authorList>
    </citation>
    <scope>NUCLEOTIDE SEQUENCE [LARGE SCALE GENOMIC DNA]</scope>
    <source>
        <strain evidence="1 2">13</strain>
    </source>
</reference>
<keyword evidence="2" id="KW-1185">Reference proteome</keyword>
<organism evidence="1 2">
    <name type="scientific">Chitinophaga caeni</name>
    <dbReference type="NCBI Taxonomy" id="2029983"/>
    <lineage>
        <taxon>Bacteria</taxon>
        <taxon>Pseudomonadati</taxon>
        <taxon>Bacteroidota</taxon>
        <taxon>Chitinophagia</taxon>
        <taxon>Chitinophagales</taxon>
        <taxon>Chitinophagaceae</taxon>
        <taxon>Chitinophaga</taxon>
    </lineage>
</organism>
<accession>A0A291QWY0</accession>
<evidence type="ECO:0000313" key="1">
    <source>
        <dbReference type="EMBL" id="ATL48440.1"/>
    </source>
</evidence>
<gene>
    <name evidence="1" type="ORF">COR50_15425</name>
</gene>
<dbReference type="AlphaFoldDB" id="A0A291QWY0"/>
<name>A0A291QWY0_9BACT</name>
<dbReference type="KEGG" id="cbae:COR50_15425"/>
<dbReference type="Proteomes" id="UP000220133">
    <property type="component" value="Chromosome"/>
</dbReference>
<protein>
    <submittedName>
        <fullName evidence="1">Uncharacterized protein</fullName>
    </submittedName>
</protein>
<dbReference type="EMBL" id="CP023777">
    <property type="protein sequence ID" value="ATL48440.1"/>
    <property type="molecule type" value="Genomic_DNA"/>
</dbReference>